<dbReference type="AlphaFoldDB" id="A0A286RJG1"/>
<feature type="domain" description="SpoVT-AbrB" evidence="2">
    <location>
        <begin position="31"/>
        <end position="76"/>
    </location>
</feature>
<keyword evidence="1" id="KW-0238">DNA-binding</keyword>
<sequence>MELIRQKVQMGRLDTRLSDVQRFGRLLSSRFRTVPVAQRGRIVIPEGFREFLAVEAGGEVMVVGAAVCVEIWHPEHWKKYLEKAMPRFARLYESLAQ</sequence>
<dbReference type="KEGG" id="ttf:THTE_3501"/>
<protein>
    <recommendedName>
        <fullName evidence="2">SpoVT-AbrB domain-containing protein</fullName>
    </recommendedName>
</protein>
<dbReference type="GO" id="GO:0003677">
    <property type="term" value="F:DNA binding"/>
    <property type="evidence" value="ECO:0007669"/>
    <property type="project" value="UniProtKB-UniRule"/>
</dbReference>
<dbReference type="Gene3D" id="3.40.1550.20">
    <property type="entry name" value="Transcriptional regulator MraZ domain"/>
    <property type="match status" value="1"/>
</dbReference>
<evidence type="ECO:0000313" key="3">
    <source>
        <dbReference type="EMBL" id="ASV76103.1"/>
    </source>
</evidence>
<dbReference type="EMBL" id="CP018477">
    <property type="protein sequence ID" value="ASV76103.1"/>
    <property type="molecule type" value="Genomic_DNA"/>
</dbReference>
<keyword evidence="4" id="KW-1185">Reference proteome</keyword>
<accession>A0A286RJG1</accession>
<dbReference type="SUPFAM" id="SSF89447">
    <property type="entry name" value="AbrB/MazE/MraZ-like"/>
    <property type="match status" value="1"/>
</dbReference>
<reference evidence="3 4" key="1">
    <citation type="journal article" name="Front. Microbiol.">
        <title>Sugar Metabolism of the First Thermophilic Planctomycete Thermogutta terrifontis: Comparative Genomic and Transcriptomic Approaches.</title>
        <authorList>
            <person name="Elcheninov A.G."/>
            <person name="Menzel P."/>
            <person name="Gudbergsdottir S.R."/>
            <person name="Slesarev A.I."/>
            <person name="Kadnikov V.V."/>
            <person name="Krogh A."/>
            <person name="Bonch-Osmolovskaya E.A."/>
            <person name="Peng X."/>
            <person name="Kublanov I.V."/>
        </authorList>
    </citation>
    <scope>NUCLEOTIDE SEQUENCE [LARGE SCALE GENOMIC DNA]</scope>
    <source>
        <strain evidence="3 4">R1</strain>
    </source>
</reference>
<dbReference type="Proteomes" id="UP000215086">
    <property type="component" value="Chromosome"/>
</dbReference>
<dbReference type="InterPro" id="IPR007159">
    <property type="entry name" value="SpoVT-AbrB_dom"/>
</dbReference>
<evidence type="ECO:0000259" key="2">
    <source>
        <dbReference type="PROSITE" id="PS51740"/>
    </source>
</evidence>
<dbReference type="Pfam" id="PF02381">
    <property type="entry name" value="MraZ"/>
    <property type="match status" value="1"/>
</dbReference>
<dbReference type="InterPro" id="IPR037914">
    <property type="entry name" value="SpoVT-AbrB_sf"/>
</dbReference>
<evidence type="ECO:0000256" key="1">
    <source>
        <dbReference type="PROSITE-ProRule" id="PRU01076"/>
    </source>
</evidence>
<dbReference type="PROSITE" id="PS51740">
    <property type="entry name" value="SPOVT_ABRB"/>
    <property type="match status" value="1"/>
</dbReference>
<gene>
    <name evidence="3" type="ORF">THTE_3501</name>
</gene>
<dbReference type="InterPro" id="IPR035644">
    <property type="entry name" value="MraZ_C"/>
</dbReference>
<name>A0A286RJG1_9BACT</name>
<dbReference type="CDD" id="cd16321">
    <property type="entry name" value="MraZ_C"/>
    <property type="match status" value="1"/>
</dbReference>
<dbReference type="InterPro" id="IPR038619">
    <property type="entry name" value="MraZ_sf"/>
</dbReference>
<evidence type="ECO:0000313" key="4">
    <source>
        <dbReference type="Proteomes" id="UP000215086"/>
    </source>
</evidence>
<organism evidence="3 4">
    <name type="scientific">Thermogutta terrifontis</name>
    <dbReference type="NCBI Taxonomy" id="1331910"/>
    <lineage>
        <taxon>Bacteria</taxon>
        <taxon>Pseudomonadati</taxon>
        <taxon>Planctomycetota</taxon>
        <taxon>Planctomycetia</taxon>
        <taxon>Pirellulales</taxon>
        <taxon>Thermoguttaceae</taxon>
        <taxon>Thermogutta</taxon>
    </lineage>
</organism>
<proteinExistence type="predicted"/>
<dbReference type="InterPro" id="IPR020603">
    <property type="entry name" value="MraZ_dom"/>
</dbReference>